<dbReference type="GO" id="GO:0071111">
    <property type="term" value="F:cyclic-guanylate-specific phosphodiesterase activity"/>
    <property type="evidence" value="ECO:0007669"/>
    <property type="project" value="InterPro"/>
</dbReference>
<dbReference type="Gene3D" id="3.40.50.2300">
    <property type="match status" value="1"/>
</dbReference>
<dbReference type="NCBIfam" id="TIGR00229">
    <property type="entry name" value="sensory_box"/>
    <property type="match status" value="1"/>
</dbReference>
<name>A0A4P9VK07_9GAMM</name>
<dbReference type="InterPro" id="IPR000160">
    <property type="entry name" value="GGDEF_dom"/>
</dbReference>
<dbReference type="InterPro" id="IPR000014">
    <property type="entry name" value="PAS"/>
</dbReference>
<dbReference type="RefSeq" id="WP_094785990.1">
    <property type="nucleotide sequence ID" value="NZ_NDXW01000001.1"/>
</dbReference>
<dbReference type="Proteomes" id="UP000257039">
    <property type="component" value="Unassembled WGS sequence"/>
</dbReference>
<dbReference type="Pfam" id="PF00990">
    <property type="entry name" value="GGDEF"/>
    <property type="match status" value="1"/>
</dbReference>
<organism evidence="6 7">
    <name type="scientific">Zooshikella ganghwensis</name>
    <dbReference type="NCBI Taxonomy" id="202772"/>
    <lineage>
        <taxon>Bacteria</taxon>
        <taxon>Pseudomonadati</taxon>
        <taxon>Pseudomonadota</taxon>
        <taxon>Gammaproteobacteria</taxon>
        <taxon>Oceanospirillales</taxon>
        <taxon>Zooshikellaceae</taxon>
        <taxon>Zooshikella</taxon>
    </lineage>
</organism>
<dbReference type="GO" id="GO:0000160">
    <property type="term" value="P:phosphorelay signal transduction system"/>
    <property type="evidence" value="ECO:0007669"/>
    <property type="project" value="InterPro"/>
</dbReference>
<dbReference type="PANTHER" id="PTHR33121:SF23">
    <property type="entry name" value="CYCLIC DI-GMP PHOSPHODIESTERASE PDEB"/>
    <property type="match status" value="1"/>
</dbReference>
<dbReference type="SUPFAM" id="SSF55785">
    <property type="entry name" value="PYP-like sensor domain (PAS domain)"/>
    <property type="match status" value="1"/>
</dbReference>
<feature type="domain" description="PAS" evidence="3">
    <location>
        <begin position="164"/>
        <end position="214"/>
    </location>
</feature>
<dbReference type="InterPro" id="IPR050706">
    <property type="entry name" value="Cyclic-di-GMP_PDE-like"/>
</dbReference>
<dbReference type="InterPro" id="IPR029787">
    <property type="entry name" value="Nucleotide_cyclase"/>
</dbReference>
<evidence type="ECO:0000313" key="6">
    <source>
        <dbReference type="EMBL" id="RDH42490.1"/>
    </source>
</evidence>
<dbReference type="InterPro" id="IPR043128">
    <property type="entry name" value="Rev_trsase/Diguanyl_cyclase"/>
</dbReference>
<dbReference type="InterPro" id="IPR013767">
    <property type="entry name" value="PAS_fold"/>
</dbReference>
<accession>A0A4P9VK07</accession>
<dbReference type="InterPro" id="IPR011006">
    <property type="entry name" value="CheY-like_superfamily"/>
</dbReference>
<dbReference type="Pfam" id="PF00989">
    <property type="entry name" value="PAS"/>
    <property type="match status" value="1"/>
</dbReference>
<dbReference type="CDD" id="cd01949">
    <property type="entry name" value="GGDEF"/>
    <property type="match status" value="1"/>
</dbReference>
<dbReference type="SUPFAM" id="SSF55073">
    <property type="entry name" value="Nucleotide cyclase"/>
    <property type="match status" value="1"/>
</dbReference>
<feature type="domain" description="GGDEF" evidence="5">
    <location>
        <begin position="300"/>
        <end position="433"/>
    </location>
</feature>
<dbReference type="InterPro" id="IPR001789">
    <property type="entry name" value="Sig_transdc_resp-reg_receiver"/>
</dbReference>
<dbReference type="InterPro" id="IPR001633">
    <property type="entry name" value="EAL_dom"/>
</dbReference>
<feature type="domain" description="EAL" evidence="4">
    <location>
        <begin position="443"/>
        <end position="694"/>
    </location>
</feature>
<dbReference type="PROSITE" id="PS50112">
    <property type="entry name" value="PAS"/>
    <property type="match status" value="1"/>
</dbReference>
<dbReference type="Gene3D" id="3.30.450.20">
    <property type="entry name" value="PAS domain"/>
    <property type="match status" value="1"/>
</dbReference>
<dbReference type="EMBL" id="NDXW01000001">
    <property type="protein sequence ID" value="RDH42490.1"/>
    <property type="molecule type" value="Genomic_DNA"/>
</dbReference>
<reference evidence="6 7" key="1">
    <citation type="submission" date="2017-04" db="EMBL/GenBank/DDBJ databases">
        <title>Draft genome sequence of Zooshikella ganghwensis VG4 isolated from Red Sea sediments.</title>
        <authorList>
            <person name="Rehman Z."/>
            <person name="Alam I."/>
            <person name="Kamau A."/>
            <person name="Bajic V."/>
            <person name="Leiknes T."/>
        </authorList>
    </citation>
    <scope>NUCLEOTIDE SEQUENCE [LARGE SCALE GENOMIC DNA]</scope>
    <source>
        <strain evidence="6 7">VG4</strain>
    </source>
</reference>
<dbReference type="SUPFAM" id="SSF52172">
    <property type="entry name" value="CheY-like"/>
    <property type="match status" value="1"/>
</dbReference>
<dbReference type="SMART" id="SM00052">
    <property type="entry name" value="EAL"/>
    <property type="match status" value="1"/>
</dbReference>
<dbReference type="PROSITE" id="PS50110">
    <property type="entry name" value="RESPONSE_REGULATORY"/>
    <property type="match status" value="1"/>
</dbReference>
<dbReference type="InterPro" id="IPR035965">
    <property type="entry name" value="PAS-like_dom_sf"/>
</dbReference>
<dbReference type="CDD" id="cd00130">
    <property type="entry name" value="PAS"/>
    <property type="match status" value="1"/>
</dbReference>
<evidence type="ECO:0000259" key="3">
    <source>
        <dbReference type="PROSITE" id="PS50112"/>
    </source>
</evidence>
<comment type="caution">
    <text evidence="1">Lacks conserved residue(s) required for the propagation of feature annotation.</text>
</comment>
<dbReference type="Pfam" id="PF00563">
    <property type="entry name" value="EAL"/>
    <property type="match status" value="1"/>
</dbReference>
<dbReference type="Gene3D" id="3.20.20.450">
    <property type="entry name" value="EAL domain"/>
    <property type="match status" value="1"/>
</dbReference>
<evidence type="ECO:0000256" key="1">
    <source>
        <dbReference type="PROSITE-ProRule" id="PRU00169"/>
    </source>
</evidence>
<evidence type="ECO:0000259" key="4">
    <source>
        <dbReference type="PROSITE" id="PS50883"/>
    </source>
</evidence>
<feature type="domain" description="Response regulatory" evidence="2">
    <location>
        <begin position="10"/>
        <end position="126"/>
    </location>
</feature>
<comment type="caution">
    <text evidence="6">The sequence shown here is derived from an EMBL/GenBank/DDBJ whole genome shotgun (WGS) entry which is preliminary data.</text>
</comment>
<evidence type="ECO:0000259" key="2">
    <source>
        <dbReference type="PROSITE" id="PS50110"/>
    </source>
</evidence>
<dbReference type="PROSITE" id="PS50887">
    <property type="entry name" value="GGDEF"/>
    <property type="match status" value="1"/>
</dbReference>
<dbReference type="InterPro" id="IPR035919">
    <property type="entry name" value="EAL_sf"/>
</dbReference>
<dbReference type="Gene3D" id="3.30.70.270">
    <property type="match status" value="1"/>
</dbReference>
<dbReference type="NCBIfam" id="TIGR00254">
    <property type="entry name" value="GGDEF"/>
    <property type="match status" value="1"/>
</dbReference>
<protein>
    <submittedName>
        <fullName evidence="6">EAL domain-containing protein</fullName>
    </submittedName>
</protein>
<dbReference type="AlphaFoldDB" id="A0A4P9VK07"/>
<proteinExistence type="predicted"/>
<dbReference type="PANTHER" id="PTHR33121">
    <property type="entry name" value="CYCLIC DI-GMP PHOSPHODIESTERASE PDEF"/>
    <property type="match status" value="1"/>
</dbReference>
<dbReference type="SMART" id="SM00091">
    <property type="entry name" value="PAS"/>
    <property type="match status" value="1"/>
</dbReference>
<gene>
    <name evidence="6" type="ORF">B9G39_02975</name>
</gene>
<dbReference type="SUPFAM" id="SSF141868">
    <property type="entry name" value="EAL domain-like"/>
    <property type="match status" value="1"/>
</dbReference>
<keyword evidence="7" id="KW-1185">Reference proteome</keyword>
<dbReference type="SMART" id="SM00267">
    <property type="entry name" value="GGDEF"/>
    <property type="match status" value="1"/>
</dbReference>
<sequence>MQQVEANTIRLLIIEASQNEAEQIVSLFRNAGRATRAHRVTSVVDLEEVLNGQLWDLLIASHPMDEINSDQALSAVKKLNKDLPIILLQESYDSDKFTEALQQGYKDIVLYGEERRLVLVSLREADNLQERRMRRKAEVSLREAEKRCQLLLNSSVDAIAYVHDGMHIYVNKSYVELFGYDDPEEMEGLPIIDLLASEDQAQFKSFLKNYQQGENNSEDLVCHGVKADDSKFKARMSFSPATYDGEPCTQLIIRVDKGNAELEEKLKEISTQDLVTGLYNRQFFTEQLEKTVERAIDCKGNSGLFYISLDNFDEVRAQIGLADSDLVLADISSLLKTHITAPNIISRYGDNIFMALLNTDNQDSLSSLAKAICKNVEDHLSEVSGRTVQIKVSIGITIVNETTNKVKEILDLAQKGTEKAKSEGENKFAFYTAQDDLAELASEGNVLAMIQQGLEKNDFKLLFQPIISLRGDSEEHYEVLLRLYDNDGKEIPTKEVFTTAEKAKLAAKVDRWVILQSIKLLAVHRAKGHSTRLFIHISGPSLQDKTLVPWVSVALKAARLPSDSLIFQISEEDATTYLKQAKELTKALGELHCKVALTHFGCAINPFNNLKHLTVDYVKTDGSFTQDLSNPETQENLKTMISSLHSQGKLTIVPLVENASVLATLWQAGVNYIQGYYLQGPVSEMDYDFSSDDE</sequence>
<evidence type="ECO:0000313" key="7">
    <source>
        <dbReference type="Proteomes" id="UP000257039"/>
    </source>
</evidence>
<dbReference type="PROSITE" id="PS50883">
    <property type="entry name" value="EAL"/>
    <property type="match status" value="1"/>
</dbReference>
<dbReference type="GO" id="GO:0006355">
    <property type="term" value="P:regulation of DNA-templated transcription"/>
    <property type="evidence" value="ECO:0007669"/>
    <property type="project" value="InterPro"/>
</dbReference>
<evidence type="ECO:0000259" key="5">
    <source>
        <dbReference type="PROSITE" id="PS50887"/>
    </source>
</evidence>
<dbReference type="CDD" id="cd01948">
    <property type="entry name" value="EAL"/>
    <property type="match status" value="1"/>
</dbReference>